<feature type="non-terminal residue" evidence="1">
    <location>
        <position position="1"/>
    </location>
</feature>
<evidence type="ECO:0000313" key="2">
    <source>
        <dbReference type="Proteomes" id="UP000677454"/>
    </source>
</evidence>
<keyword evidence="2" id="KW-1185">Reference proteome</keyword>
<dbReference type="EMBL" id="BK013824">
    <property type="protein sequence ID" value="DAD51455.1"/>
    <property type="molecule type" value="Genomic_RNA"/>
</dbReference>
<reference evidence="1" key="1">
    <citation type="submission" date="2020-09" db="EMBL/GenBank/DDBJ databases">
        <title>Leviviricetes taxonomy.</title>
        <authorList>
            <person name="Stockdale S.R."/>
            <person name="Callanan J."/>
            <person name="Adriaenssens E.M."/>
            <person name="Kuhn J.H."/>
            <person name="Rumnieks J."/>
            <person name="Shkoporov A."/>
            <person name="Draper L.A."/>
            <person name="Ross P."/>
            <person name="Hill C."/>
        </authorList>
    </citation>
    <scope>NUCLEOTIDE SEQUENCE</scope>
</reference>
<gene>
    <name evidence="1" type="primary">Gephyllon.4_12_1</name>
</gene>
<dbReference type="RefSeq" id="YP_010769670.1">
    <property type="nucleotide sequence ID" value="NC_074043.1"/>
</dbReference>
<protein>
    <submittedName>
        <fullName evidence="1">Uncharacterized protein</fullName>
    </submittedName>
</protein>
<evidence type="ECO:0000313" key="1">
    <source>
        <dbReference type="EMBL" id="DAD51455.1"/>
    </source>
</evidence>
<organism evidence="1 2">
    <name type="scientific">ssRNA phage Gephyllon.4_12</name>
    <dbReference type="NCBI Taxonomy" id="2786170"/>
    <lineage>
        <taxon>Viruses</taxon>
        <taxon>Riboviria</taxon>
        <taxon>Orthornavirae</taxon>
        <taxon>Lenarviricota</taxon>
        <taxon>Leviviricetes</taxon>
        <taxon>Norzivirales</taxon>
        <taxon>Fiersviridae</taxon>
        <taxon>Oxychlovirus</taxon>
        <taxon>Oxychlovirus terrenecus</taxon>
    </lineage>
</organism>
<name>A0A8S5L214_9VIRU</name>
<proteinExistence type="predicted"/>
<sequence length="32" mass="3696">VSPPLLDVNIYVSIVCKQTVSRYLWFDELQAV</sequence>
<dbReference type="Proteomes" id="UP000677454">
    <property type="component" value="Segment"/>
</dbReference>
<dbReference type="KEGG" id="vg:80398759"/>
<dbReference type="GeneID" id="80398759"/>
<accession>A0A8S5L214</accession>